<gene>
    <name evidence="2" type="ORF">THAPSDRAFT_11514</name>
</gene>
<dbReference type="Proteomes" id="UP000001449">
    <property type="component" value="Chromosome 20"/>
</dbReference>
<accession>B8CER5</accession>
<reference evidence="2 3" key="2">
    <citation type="journal article" date="2008" name="Nature">
        <title>The Phaeodactylum genome reveals the evolutionary history of diatom genomes.</title>
        <authorList>
            <person name="Bowler C."/>
            <person name="Allen A.E."/>
            <person name="Badger J.H."/>
            <person name="Grimwood J."/>
            <person name="Jabbari K."/>
            <person name="Kuo A."/>
            <person name="Maheswari U."/>
            <person name="Martens C."/>
            <person name="Maumus F."/>
            <person name="Otillar R.P."/>
            <person name="Rayko E."/>
            <person name="Salamov A."/>
            <person name="Vandepoele K."/>
            <person name="Beszteri B."/>
            <person name="Gruber A."/>
            <person name="Heijde M."/>
            <person name="Katinka M."/>
            <person name="Mock T."/>
            <person name="Valentin K."/>
            <person name="Verret F."/>
            <person name="Berges J.A."/>
            <person name="Brownlee C."/>
            <person name="Cadoret J.P."/>
            <person name="Chiovitti A."/>
            <person name="Choi C.J."/>
            <person name="Coesel S."/>
            <person name="De Martino A."/>
            <person name="Detter J.C."/>
            <person name="Durkin C."/>
            <person name="Falciatore A."/>
            <person name="Fournet J."/>
            <person name="Haruta M."/>
            <person name="Huysman M.J."/>
            <person name="Jenkins B.D."/>
            <person name="Jiroutova K."/>
            <person name="Jorgensen R.E."/>
            <person name="Joubert Y."/>
            <person name="Kaplan A."/>
            <person name="Kroger N."/>
            <person name="Kroth P.G."/>
            <person name="La Roche J."/>
            <person name="Lindquist E."/>
            <person name="Lommer M."/>
            <person name="Martin-Jezequel V."/>
            <person name="Lopez P.J."/>
            <person name="Lucas S."/>
            <person name="Mangogna M."/>
            <person name="McGinnis K."/>
            <person name="Medlin L.K."/>
            <person name="Montsant A."/>
            <person name="Oudot-Le Secq M.P."/>
            <person name="Napoli C."/>
            <person name="Obornik M."/>
            <person name="Parker M.S."/>
            <person name="Petit J.L."/>
            <person name="Porcel B.M."/>
            <person name="Poulsen N."/>
            <person name="Robison M."/>
            <person name="Rychlewski L."/>
            <person name="Rynearson T.A."/>
            <person name="Schmutz J."/>
            <person name="Shapiro H."/>
            <person name="Siaut M."/>
            <person name="Stanley M."/>
            <person name="Sussman M.R."/>
            <person name="Taylor A.R."/>
            <person name="Vardi A."/>
            <person name="von Dassow P."/>
            <person name="Vyverman W."/>
            <person name="Willis A."/>
            <person name="Wyrwicz L.S."/>
            <person name="Rokhsar D.S."/>
            <person name="Weissenbach J."/>
            <person name="Armbrust E.V."/>
            <person name="Green B.R."/>
            <person name="Van de Peer Y."/>
            <person name="Grigoriev I.V."/>
        </authorList>
    </citation>
    <scope>NUCLEOTIDE SEQUENCE [LARGE SCALE GENOMIC DNA]</scope>
    <source>
        <strain evidence="2 3">CCMP1335</strain>
    </source>
</reference>
<evidence type="ECO:0000313" key="2">
    <source>
        <dbReference type="EMBL" id="EED87947.1"/>
    </source>
</evidence>
<dbReference type="InParanoid" id="B8CER5"/>
<proteinExistence type="predicted"/>
<feature type="compositionally biased region" description="Polar residues" evidence="1">
    <location>
        <begin position="626"/>
        <end position="636"/>
    </location>
</feature>
<dbReference type="HOGENOM" id="CLU_413088_0_0_1"/>
<feature type="compositionally biased region" description="Polar residues" evidence="1">
    <location>
        <begin position="1"/>
        <end position="12"/>
    </location>
</feature>
<feature type="compositionally biased region" description="Low complexity" evidence="1">
    <location>
        <begin position="659"/>
        <end position="668"/>
    </location>
</feature>
<organism evidence="2 3">
    <name type="scientific">Thalassiosira pseudonana</name>
    <name type="common">Marine diatom</name>
    <name type="synonym">Cyclotella nana</name>
    <dbReference type="NCBI Taxonomy" id="35128"/>
    <lineage>
        <taxon>Eukaryota</taxon>
        <taxon>Sar</taxon>
        <taxon>Stramenopiles</taxon>
        <taxon>Ochrophyta</taxon>
        <taxon>Bacillariophyta</taxon>
        <taxon>Coscinodiscophyceae</taxon>
        <taxon>Thalassiosirophycidae</taxon>
        <taxon>Thalassiosirales</taxon>
        <taxon>Thalassiosiraceae</taxon>
        <taxon>Thalassiosira</taxon>
    </lineage>
</organism>
<reference evidence="2 3" key="1">
    <citation type="journal article" date="2004" name="Science">
        <title>The genome of the diatom Thalassiosira pseudonana: ecology, evolution, and metabolism.</title>
        <authorList>
            <person name="Armbrust E.V."/>
            <person name="Berges J.A."/>
            <person name="Bowler C."/>
            <person name="Green B.R."/>
            <person name="Martinez D."/>
            <person name="Putnam N.H."/>
            <person name="Zhou S."/>
            <person name="Allen A.E."/>
            <person name="Apt K.E."/>
            <person name="Bechner M."/>
            <person name="Brzezinski M.A."/>
            <person name="Chaal B.K."/>
            <person name="Chiovitti A."/>
            <person name="Davis A.K."/>
            <person name="Demarest M.S."/>
            <person name="Detter J.C."/>
            <person name="Glavina T."/>
            <person name="Goodstein D."/>
            <person name="Hadi M.Z."/>
            <person name="Hellsten U."/>
            <person name="Hildebrand M."/>
            <person name="Jenkins B.D."/>
            <person name="Jurka J."/>
            <person name="Kapitonov V.V."/>
            <person name="Kroger N."/>
            <person name="Lau W.W."/>
            <person name="Lane T.W."/>
            <person name="Larimer F.W."/>
            <person name="Lippmeier J.C."/>
            <person name="Lucas S."/>
            <person name="Medina M."/>
            <person name="Montsant A."/>
            <person name="Obornik M."/>
            <person name="Parker M.S."/>
            <person name="Palenik B."/>
            <person name="Pazour G.J."/>
            <person name="Richardson P.M."/>
            <person name="Rynearson T.A."/>
            <person name="Saito M.A."/>
            <person name="Schwartz D.C."/>
            <person name="Thamatrakoln K."/>
            <person name="Valentin K."/>
            <person name="Vardi A."/>
            <person name="Wilkerson F.P."/>
            <person name="Rokhsar D.S."/>
        </authorList>
    </citation>
    <scope>NUCLEOTIDE SEQUENCE [LARGE SCALE GENOMIC DNA]</scope>
    <source>
        <strain evidence="2 3">CCMP1335</strain>
    </source>
</reference>
<evidence type="ECO:0000313" key="3">
    <source>
        <dbReference type="Proteomes" id="UP000001449"/>
    </source>
</evidence>
<dbReference type="PaxDb" id="35128-Thaps11514"/>
<evidence type="ECO:0000256" key="1">
    <source>
        <dbReference type="SAM" id="MobiDB-lite"/>
    </source>
</evidence>
<dbReference type="RefSeq" id="XP_002294587.1">
    <property type="nucleotide sequence ID" value="XM_002294551.1"/>
</dbReference>
<feature type="region of interest" description="Disordered" evidence="1">
    <location>
        <begin position="614"/>
        <end position="668"/>
    </location>
</feature>
<feature type="compositionally biased region" description="Basic and acidic residues" evidence="1">
    <location>
        <begin position="13"/>
        <end position="24"/>
    </location>
</feature>
<sequence length="668" mass="74870">MSYEQTRSASSTNDHHKPINDNRKPLRTIAESYPNQSTSPPWGCPQPYRTRMMPTNVNDEHQYTNASYLPPPRVPNDTNRTRLYTDHHYDGSGLPYQSRAYYDTSVKHQSNTSERCEVEHYYQGMSQSPLQYTSLQSTAINLPPLHDLHDIFKSNRSTHNMHVNGVATDAIVVSEPSNDDSSTSSSEQHPLTLALPEDTMHLTALHCFVRSRCVYMFTAKEDEVDVLVGSPVLVLHVMSLLCGYSSSADVELLLCIVTITMYSLSISYEFLNIFWRLQPSNLSVALSSCLREVYGEHNKLKGLTARSASTKEYWVSSAKKLGLVDTKNGVFFRWKQSHHADSTVPLHPASSTGEDRRANASHSLQSLVEPNDKLFATDYAYFVMEQMTASQFTESDRLGKRKRHTVGFPGLACKYCYGGNGSGRFFPLTLKTFSDVSKSLHVLRNHLVKCAKAPPDLANTVDKLYERHRGEKQSTPFGSQKMFFDHVWRRLHPELFQGQAKSSYCELNTNKRPIQTSFDGKATCKSNAGSIISRRKKSSKRLKIASSDDDRMSLNYASVPPLPSLPTVDVDGINDNAVLDVHQQYRSTRLPPREQCLIPKKRYMYNHGISSSYSHPSFHQEDHESSGPSATYSDSDVSVAMILATGMGRGGEDDDDKPASSSPSSKST</sequence>
<feature type="region of interest" description="Disordered" evidence="1">
    <location>
        <begin position="342"/>
        <end position="363"/>
    </location>
</feature>
<dbReference type="EMBL" id="CM000652">
    <property type="protein sequence ID" value="EED87947.1"/>
    <property type="molecule type" value="Genomic_DNA"/>
</dbReference>
<feature type="region of interest" description="Disordered" evidence="1">
    <location>
        <begin position="1"/>
        <end position="25"/>
    </location>
</feature>
<dbReference type="eggNOG" id="ENOG502T9CX">
    <property type="taxonomic scope" value="Eukaryota"/>
</dbReference>
<keyword evidence="3" id="KW-1185">Reference proteome</keyword>
<name>B8CER5_THAPS</name>
<dbReference type="AlphaFoldDB" id="B8CER5"/>
<dbReference type="GeneID" id="7448524"/>
<protein>
    <submittedName>
        <fullName evidence="2">Uncharacterized protein</fullName>
    </submittedName>
</protein>
<dbReference type="KEGG" id="tps:THAPSDRAFT_11514"/>